<keyword evidence="1" id="KW-0732">Signal</keyword>
<feature type="signal peptide" evidence="1">
    <location>
        <begin position="1"/>
        <end position="19"/>
    </location>
</feature>
<accession>A0ABQ3B0H1</accession>
<evidence type="ECO:0008006" key="4">
    <source>
        <dbReference type="Google" id="ProtNLM"/>
    </source>
</evidence>
<evidence type="ECO:0000313" key="3">
    <source>
        <dbReference type="Proteomes" id="UP000619761"/>
    </source>
</evidence>
<dbReference type="EMBL" id="BMYZ01000001">
    <property type="protein sequence ID" value="GGY69949.1"/>
    <property type="molecule type" value="Genomic_DNA"/>
</dbReference>
<sequence length="261" mass="28645">MLKLHLALLAASLSTLALADEVRPWEVEVELGAMATSGNTQTTSLHSKLNAKQNLTKFRNEYILSSLYKKDEVLQDDNTKVKEKTADKYLVSAKSAYLLEGQTAKSGEKASYLFGFASYTHDKFGAYRTYETVALGYGDWFYSSDAFNWFAEAGPGYFRGEKILGTGSVSDPYIAETEQGALLRLASEIEWKFSQTAVFKQILSVETGSDNTRVLSETSVAASITNAMQMKIAFAAASDSKVAPGKEKTDTTTSATIVYRF</sequence>
<comment type="caution">
    <text evidence="2">The sequence shown here is derived from an EMBL/GenBank/DDBJ whole genome shotgun (WGS) entry which is preliminary data.</text>
</comment>
<proteinExistence type="predicted"/>
<organism evidence="2 3">
    <name type="scientific">Cellvibrio zantedeschiae</name>
    <dbReference type="NCBI Taxonomy" id="1237077"/>
    <lineage>
        <taxon>Bacteria</taxon>
        <taxon>Pseudomonadati</taxon>
        <taxon>Pseudomonadota</taxon>
        <taxon>Gammaproteobacteria</taxon>
        <taxon>Cellvibrionales</taxon>
        <taxon>Cellvibrionaceae</taxon>
        <taxon>Cellvibrio</taxon>
    </lineage>
</organism>
<dbReference type="RefSeq" id="WP_189416875.1">
    <property type="nucleotide sequence ID" value="NZ_BMYZ01000001.1"/>
</dbReference>
<evidence type="ECO:0000256" key="1">
    <source>
        <dbReference type="SAM" id="SignalP"/>
    </source>
</evidence>
<protein>
    <recommendedName>
        <fullName evidence="4">DUF481 domain-containing protein</fullName>
    </recommendedName>
</protein>
<dbReference type="Pfam" id="PF04338">
    <property type="entry name" value="DUF481"/>
    <property type="match status" value="1"/>
</dbReference>
<dbReference type="InterPro" id="IPR007433">
    <property type="entry name" value="DUF481"/>
</dbReference>
<name>A0ABQ3B0H1_9GAMM</name>
<reference evidence="3" key="1">
    <citation type="journal article" date="2019" name="Int. J. Syst. Evol. Microbiol.">
        <title>The Global Catalogue of Microorganisms (GCM) 10K type strain sequencing project: providing services to taxonomists for standard genome sequencing and annotation.</title>
        <authorList>
            <consortium name="The Broad Institute Genomics Platform"/>
            <consortium name="The Broad Institute Genome Sequencing Center for Infectious Disease"/>
            <person name="Wu L."/>
            <person name="Ma J."/>
        </authorList>
    </citation>
    <scope>NUCLEOTIDE SEQUENCE [LARGE SCALE GENOMIC DNA]</scope>
    <source>
        <strain evidence="3">KCTC 32239</strain>
    </source>
</reference>
<evidence type="ECO:0000313" key="2">
    <source>
        <dbReference type="EMBL" id="GGY69949.1"/>
    </source>
</evidence>
<gene>
    <name evidence="2" type="ORF">GCM10011613_12900</name>
</gene>
<feature type="chain" id="PRO_5047203557" description="DUF481 domain-containing protein" evidence="1">
    <location>
        <begin position="20"/>
        <end position="261"/>
    </location>
</feature>
<dbReference type="Proteomes" id="UP000619761">
    <property type="component" value="Unassembled WGS sequence"/>
</dbReference>
<keyword evidence="3" id="KW-1185">Reference proteome</keyword>